<evidence type="ECO:0000313" key="7">
    <source>
        <dbReference type="EMBL" id="MBY9074963.1"/>
    </source>
</evidence>
<protein>
    <submittedName>
        <fullName evidence="7">Sulfatase</fullName>
    </submittedName>
</protein>
<dbReference type="PANTHER" id="PTHR43108">
    <property type="entry name" value="N-ACETYLGLUCOSAMINE-6-SULFATASE FAMILY MEMBER"/>
    <property type="match status" value="1"/>
</dbReference>
<reference evidence="7 8" key="1">
    <citation type="submission" date="2021-08" db="EMBL/GenBank/DDBJ databases">
        <title>Nocardioides bacterium WL0053 sp. nov., isolated from the sediment.</title>
        <authorList>
            <person name="Wang L."/>
            <person name="Zhang D."/>
            <person name="Zhang A."/>
        </authorList>
    </citation>
    <scope>NUCLEOTIDE SEQUENCE [LARGE SCALE GENOMIC DNA]</scope>
    <source>
        <strain evidence="7 8">WL0053</strain>
    </source>
</reference>
<feature type="signal peptide" evidence="5">
    <location>
        <begin position="1"/>
        <end position="23"/>
    </location>
</feature>
<dbReference type="Gene3D" id="3.40.720.10">
    <property type="entry name" value="Alkaline Phosphatase, subunit A"/>
    <property type="match status" value="1"/>
</dbReference>
<comment type="similarity">
    <text evidence="1">Belongs to the sulfatase family.</text>
</comment>
<comment type="caution">
    <text evidence="7">The sequence shown here is derived from an EMBL/GenBank/DDBJ whole genome shotgun (WGS) entry which is preliminary data.</text>
</comment>
<evidence type="ECO:0000256" key="3">
    <source>
        <dbReference type="ARBA" id="ARBA00022801"/>
    </source>
</evidence>
<dbReference type="PROSITE" id="PS00149">
    <property type="entry name" value="SULFATASE_2"/>
    <property type="match status" value="1"/>
</dbReference>
<name>A0ABS7RLR5_9ACTN</name>
<evidence type="ECO:0000313" key="8">
    <source>
        <dbReference type="Proteomes" id="UP000754710"/>
    </source>
</evidence>
<evidence type="ECO:0000256" key="1">
    <source>
        <dbReference type="ARBA" id="ARBA00008779"/>
    </source>
</evidence>
<proteinExistence type="inferred from homology"/>
<dbReference type="Pfam" id="PF00884">
    <property type="entry name" value="Sulfatase"/>
    <property type="match status" value="1"/>
</dbReference>
<gene>
    <name evidence="7" type="ORF">K1X13_09050</name>
</gene>
<dbReference type="RefSeq" id="WP_221024774.1">
    <property type="nucleotide sequence ID" value="NZ_JAIEZQ010000002.1"/>
</dbReference>
<evidence type="ECO:0000259" key="6">
    <source>
        <dbReference type="Pfam" id="PF00884"/>
    </source>
</evidence>
<keyword evidence="4" id="KW-0325">Glycoprotein</keyword>
<evidence type="ECO:0000256" key="2">
    <source>
        <dbReference type="ARBA" id="ARBA00022729"/>
    </source>
</evidence>
<dbReference type="EMBL" id="JAIEZQ010000002">
    <property type="protein sequence ID" value="MBY9074963.1"/>
    <property type="molecule type" value="Genomic_DNA"/>
</dbReference>
<keyword evidence="2 5" id="KW-0732">Signal</keyword>
<keyword evidence="8" id="KW-1185">Reference proteome</keyword>
<dbReference type="CDD" id="cd16147">
    <property type="entry name" value="G6S"/>
    <property type="match status" value="1"/>
</dbReference>
<evidence type="ECO:0000256" key="4">
    <source>
        <dbReference type="ARBA" id="ARBA00023180"/>
    </source>
</evidence>
<feature type="domain" description="Sulfatase N-terminal" evidence="6">
    <location>
        <begin position="37"/>
        <end position="367"/>
    </location>
</feature>
<dbReference type="Proteomes" id="UP000754710">
    <property type="component" value="Unassembled WGS sequence"/>
</dbReference>
<dbReference type="SUPFAM" id="SSF53649">
    <property type="entry name" value="Alkaline phosphatase-like"/>
    <property type="match status" value="1"/>
</dbReference>
<dbReference type="PROSITE" id="PS00523">
    <property type="entry name" value="SULFATASE_1"/>
    <property type="match status" value="1"/>
</dbReference>
<dbReference type="InterPro" id="IPR017850">
    <property type="entry name" value="Alkaline_phosphatase_core_sf"/>
</dbReference>
<accession>A0ABS7RLR5</accession>
<dbReference type="InterPro" id="IPR024607">
    <property type="entry name" value="Sulfatase_CS"/>
</dbReference>
<sequence>MLTIIRGMVAAVLILAGTAAVTAAPSTTAQAAPAPQPNILLITTDDQSLSDLRWMPRTRRLLGEGGVTFPRSISPHPLCCPARAEILTGQFAQNSGVRHNRGPYGGYKVLKERNTLATWLDGAGYRTAYVGKFLNGYRAADGRVPGFDIWNPTIKNVYGYFDYTMFNNGRFKHYSTLHNADLVGQKTVEYIRQLSGRRPFFIWASQVAPHTSCATKETCWQPPLPARRHRNVLADAVSPSVTSPSFNEADVSDKPGYIQDLPLRDADDITYQFRQRIRSLQAVDASVADAVRALNEAGELANTVILFTSDNGFLLGEHRFYGKDVPYEEALQVPMLMRGPGIPRGVSRPQTVTTVDIAPTIADLANVRPGLTVDGRSMLPMAKSRSAPSYDTVLIQAGTSRQAELENDGWRYRGVRTARYTYVYFATAGTTELYDRRRDPNQLRNVSGDPRYAAIEAELTQRALLLGECAGSFCRQRFGPLPKPLAGR</sequence>
<keyword evidence="3" id="KW-0378">Hydrolase</keyword>
<feature type="chain" id="PRO_5046229906" evidence="5">
    <location>
        <begin position="24"/>
        <end position="488"/>
    </location>
</feature>
<dbReference type="InterPro" id="IPR000917">
    <property type="entry name" value="Sulfatase_N"/>
</dbReference>
<evidence type="ECO:0000256" key="5">
    <source>
        <dbReference type="SAM" id="SignalP"/>
    </source>
</evidence>
<dbReference type="PANTHER" id="PTHR43108:SF8">
    <property type="entry name" value="SD21168P"/>
    <property type="match status" value="1"/>
</dbReference>
<organism evidence="7 8">
    <name type="scientific">Nocardioides jiangsuensis</name>
    <dbReference type="NCBI Taxonomy" id="2866161"/>
    <lineage>
        <taxon>Bacteria</taxon>
        <taxon>Bacillati</taxon>
        <taxon>Actinomycetota</taxon>
        <taxon>Actinomycetes</taxon>
        <taxon>Propionibacteriales</taxon>
        <taxon>Nocardioidaceae</taxon>
        <taxon>Nocardioides</taxon>
    </lineage>
</organism>